<dbReference type="PANTHER" id="PTHR23028">
    <property type="entry name" value="ACETYLTRANSFERASE"/>
    <property type="match status" value="1"/>
</dbReference>
<feature type="transmembrane region" description="Helical" evidence="1">
    <location>
        <begin position="238"/>
        <end position="258"/>
    </location>
</feature>
<dbReference type="GO" id="GO:0009103">
    <property type="term" value="P:lipopolysaccharide biosynthetic process"/>
    <property type="evidence" value="ECO:0007669"/>
    <property type="project" value="TreeGrafter"/>
</dbReference>
<dbReference type="GO" id="GO:0016020">
    <property type="term" value="C:membrane"/>
    <property type="evidence" value="ECO:0007669"/>
    <property type="project" value="TreeGrafter"/>
</dbReference>
<feature type="transmembrane region" description="Helical" evidence="1">
    <location>
        <begin position="137"/>
        <end position="157"/>
    </location>
</feature>
<dbReference type="GO" id="GO:0016747">
    <property type="term" value="F:acyltransferase activity, transferring groups other than amino-acyl groups"/>
    <property type="evidence" value="ECO:0007669"/>
    <property type="project" value="InterPro"/>
</dbReference>
<dbReference type="Pfam" id="PF01757">
    <property type="entry name" value="Acyl_transf_3"/>
    <property type="match status" value="1"/>
</dbReference>
<dbReference type="AlphaFoldDB" id="A0A345RX55"/>
<feature type="transmembrane region" description="Helical" evidence="1">
    <location>
        <begin position="76"/>
        <end position="100"/>
    </location>
</feature>
<dbReference type="KEGG" id="pke:DLD99_26500"/>
<keyword evidence="1" id="KW-0472">Membrane</keyword>
<accession>A0A345RX55</accession>
<feature type="transmembrane region" description="Helical" evidence="1">
    <location>
        <begin position="215"/>
        <end position="232"/>
    </location>
</feature>
<protein>
    <submittedName>
        <fullName evidence="3">Acyltransferase</fullName>
    </submittedName>
</protein>
<proteinExistence type="predicted"/>
<name>A0A345RX55_9PSED</name>
<keyword evidence="3" id="KW-0012">Acyltransferase</keyword>
<dbReference type="Proteomes" id="UP000253720">
    <property type="component" value="Chromosome"/>
</dbReference>
<keyword evidence="3" id="KW-0808">Transferase</keyword>
<feature type="transmembrane region" description="Helical" evidence="1">
    <location>
        <begin position="164"/>
        <end position="183"/>
    </location>
</feature>
<dbReference type="RefSeq" id="WP_114885962.1">
    <property type="nucleotide sequence ID" value="NZ_CP029608.1"/>
</dbReference>
<keyword evidence="4" id="KW-1185">Reference proteome</keyword>
<feature type="domain" description="Acyltransferase 3" evidence="2">
    <location>
        <begin position="3"/>
        <end position="310"/>
    </location>
</feature>
<dbReference type="InterPro" id="IPR050879">
    <property type="entry name" value="Acyltransferase_3"/>
</dbReference>
<keyword evidence="1" id="KW-0812">Transmembrane</keyword>
<evidence type="ECO:0000259" key="2">
    <source>
        <dbReference type="Pfam" id="PF01757"/>
    </source>
</evidence>
<dbReference type="InterPro" id="IPR002656">
    <property type="entry name" value="Acyl_transf_3_dom"/>
</dbReference>
<feature type="transmembrane region" description="Helical" evidence="1">
    <location>
        <begin position="189"/>
        <end position="208"/>
    </location>
</feature>
<organism evidence="3 4">
    <name type="scientific">Pseudomonas kribbensis</name>
    <dbReference type="NCBI Taxonomy" id="1628086"/>
    <lineage>
        <taxon>Bacteria</taxon>
        <taxon>Pseudomonadati</taxon>
        <taxon>Pseudomonadota</taxon>
        <taxon>Gammaproteobacteria</taxon>
        <taxon>Pseudomonadales</taxon>
        <taxon>Pseudomonadaceae</taxon>
        <taxon>Pseudomonas</taxon>
    </lineage>
</organism>
<feature type="transmembrane region" description="Helical" evidence="1">
    <location>
        <begin position="36"/>
        <end position="55"/>
    </location>
</feature>
<reference evidence="3 4" key="1">
    <citation type="submission" date="2018-05" db="EMBL/GenBank/DDBJ databases">
        <title>Complete genome sequence of Pseudomonas kribbensis 46-2(T).</title>
        <authorList>
            <person name="Jeong H."/>
            <person name="Lee S.-G."/>
            <person name="Rha E."/>
            <person name="Kim H."/>
        </authorList>
    </citation>
    <scope>NUCLEOTIDE SEQUENCE [LARGE SCALE GENOMIC DNA]</scope>
    <source>
        <strain evidence="3 4">46-2</strain>
    </source>
</reference>
<gene>
    <name evidence="3" type="ORF">DLD99_26500</name>
</gene>
<feature type="transmembrane region" description="Helical" evidence="1">
    <location>
        <begin position="295"/>
        <end position="313"/>
    </location>
</feature>
<sequence length="336" mass="36187">MRNNSFDVIRHFAALMVLISHHFALSGQEEPGIAGYNSLGGIAVIAFFSISGLLITHSFLNAGSVTDYLAKRVARIFPALIACAFIMTFVAGGIFAQGYITGPSALIDFLRISLFGHAAIDEITHGFIFSESFNGSLWTLKIEFAFYLLVAAALSLYRHAATAGAMLVAFCIATCVLGNAPATALTQKLAVYGGAGIAFFAGSLLAFYKQYLSARHRLAMTLVACLGLIPFATGTPVAGVVITLCICLATLSLGLLYVDHTIRGRFDLSYGIYLYAFPVQQLVINKTSLTFVPSMIVSALIVIVLAAASWIWIERPALQWVHRRSKARTNQVMTPS</sequence>
<dbReference type="PANTHER" id="PTHR23028:SF53">
    <property type="entry name" value="ACYL_TRANSF_3 DOMAIN-CONTAINING PROTEIN"/>
    <property type="match status" value="1"/>
</dbReference>
<evidence type="ECO:0000256" key="1">
    <source>
        <dbReference type="SAM" id="Phobius"/>
    </source>
</evidence>
<dbReference type="EMBL" id="CP029608">
    <property type="protein sequence ID" value="AXI63871.1"/>
    <property type="molecule type" value="Genomic_DNA"/>
</dbReference>
<evidence type="ECO:0000313" key="3">
    <source>
        <dbReference type="EMBL" id="AXI63871.1"/>
    </source>
</evidence>
<evidence type="ECO:0000313" key="4">
    <source>
        <dbReference type="Proteomes" id="UP000253720"/>
    </source>
</evidence>
<keyword evidence="1" id="KW-1133">Transmembrane helix</keyword>